<evidence type="ECO:0000259" key="5">
    <source>
        <dbReference type="PROSITE" id="PS50043"/>
    </source>
</evidence>
<dbReference type="PATRIC" id="fig|1166016.3.peg.1586"/>
<dbReference type="Pfam" id="PF00196">
    <property type="entry name" value="GerE"/>
    <property type="match status" value="1"/>
</dbReference>
<organism evidence="7 9">
    <name type="scientific">Pectobacterium parmentieri</name>
    <dbReference type="NCBI Taxonomy" id="1905730"/>
    <lineage>
        <taxon>Bacteria</taxon>
        <taxon>Pseudomonadati</taxon>
        <taxon>Pseudomonadota</taxon>
        <taxon>Gammaproteobacteria</taxon>
        <taxon>Enterobacterales</taxon>
        <taxon>Pectobacteriaceae</taxon>
        <taxon>Pectobacterium</taxon>
    </lineage>
</organism>
<dbReference type="InterPro" id="IPR001789">
    <property type="entry name" value="Sig_transdc_resp-reg_receiver"/>
</dbReference>
<evidence type="ECO:0000259" key="6">
    <source>
        <dbReference type="PROSITE" id="PS50110"/>
    </source>
</evidence>
<dbReference type="HOGENOM" id="CLU_000445_90_1_6"/>
<dbReference type="EMBL" id="WABS01000039">
    <property type="protein sequence ID" value="MBI0556244.1"/>
    <property type="molecule type" value="Genomic_DNA"/>
</dbReference>
<dbReference type="InterPro" id="IPR039420">
    <property type="entry name" value="WalR-like"/>
</dbReference>
<evidence type="ECO:0000313" key="8">
    <source>
        <dbReference type="EMBL" id="MBI0556244.1"/>
    </source>
</evidence>
<dbReference type="PANTHER" id="PTHR43214:SF17">
    <property type="entry name" value="TRANSCRIPTIONAL REGULATORY PROTEIN RCSB"/>
    <property type="match status" value="1"/>
</dbReference>
<dbReference type="SMART" id="SM00421">
    <property type="entry name" value="HTH_LUXR"/>
    <property type="match status" value="1"/>
</dbReference>
<keyword evidence="2" id="KW-0902">Two-component regulatory system</keyword>
<dbReference type="RefSeq" id="WP_014699319.1">
    <property type="nucleotide sequence ID" value="NC_017845.1"/>
</dbReference>
<keyword evidence="1" id="KW-0597">Phosphoprotein</keyword>
<evidence type="ECO:0000256" key="1">
    <source>
        <dbReference type="ARBA" id="ARBA00022553"/>
    </source>
</evidence>
<dbReference type="STRING" id="1905730.W5S_1567"/>
<dbReference type="GO" id="GO:0006355">
    <property type="term" value="P:regulation of DNA-templated transcription"/>
    <property type="evidence" value="ECO:0007669"/>
    <property type="project" value="InterPro"/>
</dbReference>
<dbReference type="EMBL" id="CP003415">
    <property type="protein sequence ID" value="AFI89659.1"/>
    <property type="molecule type" value="Genomic_DNA"/>
</dbReference>
<dbReference type="SUPFAM" id="SSF46894">
    <property type="entry name" value="C-terminal effector domain of the bipartite response regulators"/>
    <property type="match status" value="1"/>
</dbReference>
<reference evidence="7" key="2">
    <citation type="submission" date="2012-03" db="EMBL/GenBank/DDBJ databases">
        <authorList>
            <person name="Koskinen P."/>
            <person name="Laine P."/>
            <person name="Niemi O."/>
            <person name="Nykyri J."/>
            <person name="Harjunpaa H."/>
            <person name="Auvinen P."/>
            <person name="Paulin L."/>
            <person name="Pirhonen M."/>
            <person name="Palva T."/>
            <person name="Holm L."/>
        </authorList>
    </citation>
    <scope>NUCLEOTIDE SEQUENCE</scope>
    <source>
        <strain evidence="7">SCC3193</strain>
    </source>
</reference>
<dbReference type="CDD" id="cd17535">
    <property type="entry name" value="REC_NarL-like"/>
    <property type="match status" value="1"/>
</dbReference>
<keyword evidence="10" id="KW-1185">Reference proteome</keyword>
<evidence type="ECO:0000313" key="9">
    <source>
        <dbReference type="Proteomes" id="UP000008044"/>
    </source>
</evidence>
<dbReference type="PANTHER" id="PTHR43214">
    <property type="entry name" value="TWO-COMPONENT RESPONSE REGULATOR"/>
    <property type="match status" value="1"/>
</dbReference>
<feature type="domain" description="Response regulatory" evidence="6">
    <location>
        <begin position="4"/>
        <end position="138"/>
    </location>
</feature>
<dbReference type="Gene3D" id="3.40.50.2300">
    <property type="match status" value="1"/>
</dbReference>
<reference evidence="8" key="4">
    <citation type="submission" date="2024-05" db="EMBL/GenBank/DDBJ databases">
        <title>Identification of Pectobacterium versatile causing blackleg of potato from New York State with a whole genome sequencing approach.</title>
        <authorList>
            <person name="Ma X."/>
            <person name="Swingle B."/>
        </authorList>
    </citation>
    <scope>NUCLEOTIDE SEQUENCE</scope>
    <source>
        <strain evidence="8">NY1588A</strain>
    </source>
</reference>
<evidence type="ECO:0000313" key="7">
    <source>
        <dbReference type="EMBL" id="AFI89659.1"/>
    </source>
</evidence>
<dbReference type="InterPro" id="IPR000792">
    <property type="entry name" value="Tscrpt_reg_LuxR_C"/>
</dbReference>
<dbReference type="Pfam" id="PF00072">
    <property type="entry name" value="Response_reg"/>
    <property type="match status" value="1"/>
</dbReference>
<dbReference type="PROSITE" id="PS50043">
    <property type="entry name" value="HTH_LUXR_2"/>
    <property type="match status" value="1"/>
</dbReference>
<dbReference type="InterPro" id="IPR058245">
    <property type="entry name" value="NreC/VraR/RcsB-like_REC"/>
</dbReference>
<reference evidence="10" key="3">
    <citation type="submission" date="2023-07" db="EMBL/GenBank/DDBJ databases">
        <title>Identification of Pectobacterium versatile causing blackleg of potato from New York State with a whole genome sequencing approach.</title>
        <authorList>
            <person name="Ma X."/>
            <person name="Swingle B."/>
        </authorList>
    </citation>
    <scope>NUCLEOTIDE SEQUENCE [LARGE SCALE GENOMIC DNA]</scope>
    <source>
        <strain evidence="10">NY1588A</strain>
    </source>
</reference>
<dbReference type="PRINTS" id="PR00038">
    <property type="entry name" value="HTHLUXR"/>
</dbReference>
<evidence type="ECO:0000256" key="3">
    <source>
        <dbReference type="ARBA" id="ARBA00023125"/>
    </source>
</evidence>
<dbReference type="InterPro" id="IPR011006">
    <property type="entry name" value="CheY-like_superfamily"/>
</dbReference>
<dbReference type="AlphaFoldDB" id="A0A0H3I2P0"/>
<dbReference type="eggNOG" id="COG2197">
    <property type="taxonomic scope" value="Bacteria"/>
</dbReference>
<dbReference type="SUPFAM" id="SSF52172">
    <property type="entry name" value="CheY-like"/>
    <property type="match status" value="1"/>
</dbReference>
<proteinExistence type="predicted"/>
<evidence type="ECO:0000313" key="10">
    <source>
        <dbReference type="Proteomes" id="UP001194579"/>
    </source>
</evidence>
<comment type="caution">
    <text evidence="4">Lacks conserved residue(s) required for the propagation of feature annotation.</text>
</comment>
<accession>A0A0H3I2P0</accession>
<dbReference type="InterPro" id="IPR016032">
    <property type="entry name" value="Sig_transdc_resp-reg_C-effctor"/>
</dbReference>
<dbReference type="KEGG" id="pec:W5S_1567"/>
<dbReference type="GO" id="GO:0003677">
    <property type="term" value="F:DNA binding"/>
    <property type="evidence" value="ECO:0007669"/>
    <property type="project" value="UniProtKB-KW"/>
</dbReference>
<evidence type="ECO:0000256" key="4">
    <source>
        <dbReference type="PROSITE-ProRule" id="PRU00169"/>
    </source>
</evidence>
<reference evidence="7 9" key="1">
    <citation type="journal article" date="2012" name="J. Bacteriol.">
        <title>Genome sequence of Pectobacterium sp. strain SCC3193.</title>
        <authorList>
            <person name="Koskinen J.P."/>
            <person name="Laine P."/>
            <person name="Niemi O."/>
            <person name="Nykyri J."/>
            <person name="Harjunpaa H."/>
            <person name="Auvinen P."/>
            <person name="Paulin L."/>
            <person name="Pirhonen M."/>
            <person name="Palva T."/>
            <person name="Holm L."/>
        </authorList>
    </citation>
    <scope>NUCLEOTIDE SEQUENCE [LARGE SCALE GENOMIC DNA]</scope>
    <source>
        <strain evidence="7 9">SCC3193</strain>
    </source>
</reference>
<evidence type="ECO:0000256" key="2">
    <source>
        <dbReference type="ARBA" id="ARBA00023012"/>
    </source>
</evidence>
<sequence length="227" mass="25777">MSINIVIADEHTIIRRGIVSMIHHMPSGEYSMDKISFNVVGDTDSVSEIVTMLSQHRVDILFLGFSLKMKKSQNPISELDGVSLVKWLARKFPDTRIVVLSQYRNRNIIHQVLLDGAVGYISRGTCEKTLWRTIVAVSHGETYIERGLMDSLFRGNSLNDQELTLRENDVLRMLCRGLSLTDISRKMNLSNKTISAHKLKAMDKLGVKSDCQLYCLLSQTRMFDITI</sequence>
<feature type="domain" description="HTH luxR-type" evidence="5">
    <location>
        <begin position="156"/>
        <end position="221"/>
    </location>
</feature>
<dbReference type="GO" id="GO:0000160">
    <property type="term" value="P:phosphorelay signal transduction system"/>
    <property type="evidence" value="ECO:0007669"/>
    <property type="project" value="InterPro"/>
</dbReference>
<keyword evidence="3" id="KW-0238">DNA-binding</keyword>
<protein>
    <submittedName>
        <fullName evidence="7">Capsular synthesis regulator component B</fullName>
    </submittedName>
    <submittedName>
        <fullName evidence="8">Response regulator transcription factor</fullName>
    </submittedName>
</protein>
<dbReference type="Proteomes" id="UP001194579">
    <property type="component" value="Unassembled WGS sequence"/>
</dbReference>
<dbReference type="CDD" id="cd06170">
    <property type="entry name" value="LuxR_C_like"/>
    <property type="match status" value="1"/>
</dbReference>
<gene>
    <name evidence="7" type="ordered locus">W5S_1567</name>
    <name evidence="8" type="ORF">F6Q06_17385</name>
</gene>
<dbReference type="PROSITE" id="PS50110">
    <property type="entry name" value="RESPONSE_REGULATORY"/>
    <property type="match status" value="1"/>
</dbReference>
<dbReference type="Proteomes" id="UP000008044">
    <property type="component" value="Chromosome"/>
</dbReference>
<name>A0A0H3I2P0_PECPM</name>